<gene>
    <name evidence="1" type="ORF">S03H2_20826</name>
</gene>
<protein>
    <submittedName>
        <fullName evidence="1">Uncharacterized protein</fullName>
    </submittedName>
</protein>
<name>X1F5N6_9ZZZZ</name>
<accession>X1F5N6</accession>
<dbReference type="EMBL" id="BARU01011025">
    <property type="protein sequence ID" value="GAH40252.1"/>
    <property type="molecule type" value="Genomic_DNA"/>
</dbReference>
<proteinExistence type="predicted"/>
<organism evidence="1">
    <name type="scientific">marine sediment metagenome</name>
    <dbReference type="NCBI Taxonomy" id="412755"/>
    <lineage>
        <taxon>unclassified sequences</taxon>
        <taxon>metagenomes</taxon>
        <taxon>ecological metagenomes</taxon>
    </lineage>
</organism>
<reference evidence="1" key="1">
    <citation type="journal article" date="2014" name="Front. Microbiol.">
        <title>High frequency of phylogenetically diverse reductive dehalogenase-homologous genes in deep subseafloor sedimentary metagenomes.</title>
        <authorList>
            <person name="Kawai M."/>
            <person name="Futagami T."/>
            <person name="Toyoda A."/>
            <person name="Takaki Y."/>
            <person name="Nishi S."/>
            <person name="Hori S."/>
            <person name="Arai W."/>
            <person name="Tsubouchi T."/>
            <person name="Morono Y."/>
            <person name="Uchiyama I."/>
            <person name="Ito T."/>
            <person name="Fujiyama A."/>
            <person name="Inagaki F."/>
            <person name="Takami H."/>
        </authorList>
    </citation>
    <scope>NUCLEOTIDE SEQUENCE</scope>
    <source>
        <strain evidence="1">Expedition CK06-06</strain>
    </source>
</reference>
<evidence type="ECO:0000313" key="1">
    <source>
        <dbReference type="EMBL" id="GAH40252.1"/>
    </source>
</evidence>
<comment type="caution">
    <text evidence="1">The sequence shown here is derived from an EMBL/GenBank/DDBJ whole genome shotgun (WGS) entry which is preliminary data.</text>
</comment>
<feature type="non-terminal residue" evidence="1">
    <location>
        <position position="1"/>
    </location>
</feature>
<sequence length="52" mass="6562">NHLFMDWSVRKVGLKELWKLKWHRNFNTNGPWTGGHMPRDMPDWWMRDFKNY</sequence>
<dbReference type="AlphaFoldDB" id="X1F5N6"/>